<evidence type="ECO:0000259" key="10">
    <source>
        <dbReference type="Pfam" id="PF02770"/>
    </source>
</evidence>
<dbReference type="GO" id="GO:0050660">
    <property type="term" value="F:flavin adenine dinucleotide binding"/>
    <property type="evidence" value="ECO:0007669"/>
    <property type="project" value="InterPro"/>
</dbReference>
<evidence type="ECO:0000259" key="9">
    <source>
        <dbReference type="Pfam" id="PF00441"/>
    </source>
</evidence>
<dbReference type="PANTHER" id="PTHR43884">
    <property type="entry name" value="ACYL-COA DEHYDROGENASE"/>
    <property type="match status" value="1"/>
</dbReference>
<dbReference type="FunFam" id="1.10.540.10:FF:000002">
    <property type="entry name" value="Acyl-CoA dehydrogenase FadE19"/>
    <property type="match status" value="1"/>
</dbReference>
<dbReference type="InterPro" id="IPR006089">
    <property type="entry name" value="Acyl-CoA_DH_CS"/>
</dbReference>
<evidence type="ECO:0000256" key="7">
    <source>
        <dbReference type="ARBA" id="ARBA00072305"/>
    </source>
</evidence>
<dbReference type="FunFam" id="1.20.140.10:FF:000004">
    <property type="entry name" value="Acyl-CoA dehydrogenase FadE25"/>
    <property type="match status" value="1"/>
</dbReference>
<dbReference type="PANTHER" id="PTHR43884:SF12">
    <property type="entry name" value="ISOVALERYL-COA DEHYDROGENASE, MITOCHONDRIAL-RELATED"/>
    <property type="match status" value="1"/>
</dbReference>
<keyword evidence="3 8" id="KW-0285">Flavoprotein</keyword>
<reference evidence="12 13" key="1">
    <citation type="submission" date="2020-08" db="EMBL/GenBank/DDBJ databases">
        <title>Acidobacteriota in marine sediments use diverse sulfur dissimilation pathways.</title>
        <authorList>
            <person name="Wasmund K."/>
        </authorList>
    </citation>
    <scope>NUCLEOTIDE SEQUENCE [LARGE SCALE GENOMIC DNA]</scope>
    <source>
        <strain evidence="12">MAG AM4</strain>
    </source>
</reference>
<dbReference type="Gene3D" id="1.20.140.10">
    <property type="entry name" value="Butyryl-CoA Dehydrogenase, subunit A, domain 3"/>
    <property type="match status" value="1"/>
</dbReference>
<dbReference type="Proteomes" id="UP000648239">
    <property type="component" value="Unassembled WGS sequence"/>
</dbReference>
<dbReference type="PIRSF" id="PIRSF016578">
    <property type="entry name" value="HsaA"/>
    <property type="match status" value="1"/>
</dbReference>
<organism evidence="12 13">
    <name type="scientific">Candidatus Polarisedimenticola svalbardensis</name>
    <dbReference type="NCBI Taxonomy" id="2886004"/>
    <lineage>
        <taxon>Bacteria</taxon>
        <taxon>Pseudomonadati</taxon>
        <taxon>Acidobacteriota</taxon>
        <taxon>Candidatus Polarisedimenticolia</taxon>
        <taxon>Candidatus Polarisedimenticolales</taxon>
        <taxon>Candidatus Polarisedimenticolaceae</taxon>
        <taxon>Candidatus Polarisedimenticola</taxon>
    </lineage>
</organism>
<dbReference type="SUPFAM" id="SSF56645">
    <property type="entry name" value="Acyl-CoA dehydrogenase NM domain-like"/>
    <property type="match status" value="1"/>
</dbReference>
<feature type="domain" description="Acyl-CoA dehydrogenase/oxidase C-terminal" evidence="9">
    <location>
        <begin position="229"/>
        <end position="377"/>
    </location>
</feature>
<name>A0A8J6Y420_9BACT</name>
<keyword evidence="4 8" id="KW-0274">FAD</keyword>
<feature type="domain" description="Acyl-CoA oxidase/dehydrogenase middle" evidence="10">
    <location>
        <begin position="123"/>
        <end position="217"/>
    </location>
</feature>
<dbReference type="InterPro" id="IPR009100">
    <property type="entry name" value="AcylCoA_DH/oxidase_NM_dom_sf"/>
</dbReference>
<dbReference type="EMBL" id="JACXWD010000002">
    <property type="protein sequence ID" value="MBD3866755.1"/>
    <property type="molecule type" value="Genomic_DNA"/>
</dbReference>
<evidence type="ECO:0000256" key="6">
    <source>
        <dbReference type="ARBA" id="ARBA00066362"/>
    </source>
</evidence>
<dbReference type="InterPro" id="IPR046373">
    <property type="entry name" value="Acyl-CoA_Oxase/DH_mid-dom_sf"/>
</dbReference>
<dbReference type="InterPro" id="IPR037069">
    <property type="entry name" value="AcylCoA_DH/ox_N_sf"/>
</dbReference>
<dbReference type="Gene3D" id="2.40.110.10">
    <property type="entry name" value="Butyryl-CoA Dehydrogenase, subunit A, domain 2"/>
    <property type="match status" value="1"/>
</dbReference>
<dbReference type="InterPro" id="IPR006091">
    <property type="entry name" value="Acyl-CoA_Oxase/DH_mid-dom"/>
</dbReference>
<gene>
    <name evidence="12" type="ORF">IFK94_01400</name>
</gene>
<sequence length="382" mass="42044">MEFGFSEDQDLLRRTVREFAEAEIRPTMMEFDESQEFPREVLRKCGDLGFLGVLFPEELGGAGMGYAEYVTIVEELSRVDGSIGISVAAHNSLCTNHIYRHGNDDQRSRYVPKLATGEWIGAWSLTEPTAGSDAAGTRTVAVQDGEHWILNGSKTFTTHGSVSDLTVVFAVTDADKGNKGISAFAIETGTPGFRPGKKENKMGLRASDTAEVIMDDCRVPSSQMVGERGMGFVDAMKILDGGRISIAALALGMGWGAFEAALKYSREREQFGRPVGDFQAIRFMLADMATRLEAASLMTYKAAWMKDNRMRTTRQSAMAKLYASEVGVWVADRALQIFGGYGYVKDFPAEKYYRDMKLCTIGEGTSEIQRMVIARQLIADLG</sequence>
<comment type="cofactor">
    <cofactor evidence="1 8">
        <name>FAD</name>
        <dbReference type="ChEBI" id="CHEBI:57692"/>
    </cofactor>
</comment>
<accession>A0A8J6Y420</accession>
<dbReference type="InterPro" id="IPR013786">
    <property type="entry name" value="AcylCoA_DH/ox_N"/>
</dbReference>
<dbReference type="PROSITE" id="PS00073">
    <property type="entry name" value="ACYL_COA_DH_2"/>
    <property type="match status" value="1"/>
</dbReference>
<feature type="domain" description="Acyl-CoA dehydrogenase/oxidase N-terminal" evidence="11">
    <location>
        <begin position="6"/>
        <end position="118"/>
    </location>
</feature>
<dbReference type="Gene3D" id="1.10.540.10">
    <property type="entry name" value="Acyl-CoA dehydrogenase/oxidase, N-terminal domain"/>
    <property type="match status" value="1"/>
</dbReference>
<proteinExistence type="inferred from homology"/>
<evidence type="ECO:0000256" key="5">
    <source>
        <dbReference type="ARBA" id="ARBA00023002"/>
    </source>
</evidence>
<evidence type="ECO:0000313" key="13">
    <source>
        <dbReference type="Proteomes" id="UP000648239"/>
    </source>
</evidence>
<evidence type="ECO:0000259" key="11">
    <source>
        <dbReference type="Pfam" id="PF02771"/>
    </source>
</evidence>
<evidence type="ECO:0000256" key="4">
    <source>
        <dbReference type="ARBA" id="ARBA00022827"/>
    </source>
</evidence>
<evidence type="ECO:0000256" key="1">
    <source>
        <dbReference type="ARBA" id="ARBA00001974"/>
    </source>
</evidence>
<protein>
    <recommendedName>
        <fullName evidence="7">Cyclohex-1-ene-1-carbonyl-CoA dehydrogenase</fullName>
        <ecNumber evidence="6">1.3.8.10</ecNumber>
    </recommendedName>
</protein>
<dbReference type="Pfam" id="PF02771">
    <property type="entry name" value="Acyl-CoA_dh_N"/>
    <property type="match status" value="1"/>
</dbReference>
<keyword evidence="5 8" id="KW-0560">Oxidoreductase</keyword>
<evidence type="ECO:0000256" key="8">
    <source>
        <dbReference type="RuleBase" id="RU362125"/>
    </source>
</evidence>
<dbReference type="InterPro" id="IPR036250">
    <property type="entry name" value="AcylCo_DH-like_C"/>
</dbReference>
<comment type="similarity">
    <text evidence="2 8">Belongs to the acyl-CoA dehydrogenase family.</text>
</comment>
<dbReference type="AlphaFoldDB" id="A0A8J6Y420"/>
<dbReference type="Pfam" id="PF00441">
    <property type="entry name" value="Acyl-CoA_dh_1"/>
    <property type="match status" value="1"/>
</dbReference>
<dbReference type="InterPro" id="IPR009075">
    <property type="entry name" value="AcylCo_DH/oxidase_C"/>
</dbReference>
<comment type="caution">
    <text evidence="12">The sequence shown here is derived from an EMBL/GenBank/DDBJ whole genome shotgun (WGS) entry which is preliminary data.</text>
</comment>
<dbReference type="EC" id="1.3.8.10" evidence="6"/>
<dbReference type="SUPFAM" id="SSF47203">
    <property type="entry name" value="Acyl-CoA dehydrogenase C-terminal domain-like"/>
    <property type="match status" value="1"/>
</dbReference>
<evidence type="ECO:0000313" key="12">
    <source>
        <dbReference type="EMBL" id="MBD3866755.1"/>
    </source>
</evidence>
<dbReference type="GO" id="GO:0003995">
    <property type="term" value="F:acyl-CoA dehydrogenase activity"/>
    <property type="evidence" value="ECO:0007669"/>
    <property type="project" value="InterPro"/>
</dbReference>
<evidence type="ECO:0000256" key="2">
    <source>
        <dbReference type="ARBA" id="ARBA00009347"/>
    </source>
</evidence>
<evidence type="ECO:0000256" key="3">
    <source>
        <dbReference type="ARBA" id="ARBA00022630"/>
    </source>
</evidence>
<dbReference type="Pfam" id="PF02770">
    <property type="entry name" value="Acyl-CoA_dh_M"/>
    <property type="match status" value="1"/>
</dbReference>
<dbReference type="FunFam" id="2.40.110.10:FF:000001">
    <property type="entry name" value="Acyl-CoA dehydrogenase, mitochondrial"/>
    <property type="match status" value="1"/>
</dbReference>